<dbReference type="Gene3D" id="2.40.10.220">
    <property type="entry name" value="predicted glycosyltransferase like domains"/>
    <property type="match status" value="1"/>
</dbReference>
<dbReference type="KEGG" id="slan:GV829_11750"/>
<protein>
    <submittedName>
        <fullName evidence="2">PilZ domain-containing protein</fullName>
    </submittedName>
</protein>
<organism evidence="2 3">
    <name type="scientific">Sphingomonas lacunae</name>
    <dbReference type="NCBI Taxonomy" id="2698828"/>
    <lineage>
        <taxon>Bacteria</taxon>
        <taxon>Pseudomonadati</taxon>
        <taxon>Pseudomonadota</taxon>
        <taxon>Alphaproteobacteria</taxon>
        <taxon>Sphingomonadales</taxon>
        <taxon>Sphingomonadaceae</taxon>
        <taxon>Sphingomonas</taxon>
    </lineage>
</organism>
<sequence length="109" mass="11494">MAVPSASYTGLDQRASPRTDVYARLPVVLPDGRSATVTLVNISADGMLMRHDQPITDGAMLTVSMPIIGKIKATAIWSLGGRSGLNFVETIKADDYAHLLKALGARIGG</sequence>
<keyword evidence="3" id="KW-1185">Reference proteome</keyword>
<dbReference type="Proteomes" id="UP000503018">
    <property type="component" value="Chromosome"/>
</dbReference>
<dbReference type="EMBL" id="CP053015">
    <property type="protein sequence ID" value="QJQ33031.1"/>
    <property type="molecule type" value="Genomic_DNA"/>
</dbReference>
<evidence type="ECO:0000313" key="2">
    <source>
        <dbReference type="EMBL" id="QJQ33031.1"/>
    </source>
</evidence>
<proteinExistence type="predicted"/>
<dbReference type="InterPro" id="IPR009875">
    <property type="entry name" value="PilZ_domain"/>
</dbReference>
<dbReference type="AlphaFoldDB" id="A0A6M4B105"/>
<dbReference type="RefSeq" id="WP_169946887.1">
    <property type="nucleotide sequence ID" value="NZ_CP053015.1"/>
</dbReference>
<gene>
    <name evidence="2" type="ORF">GV829_11750</name>
</gene>
<dbReference type="SUPFAM" id="SSF141371">
    <property type="entry name" value="PilZ domain-like"/>
    <property type="match status" value="1"/>
</dbReference>
<dbReference type="Pfam" id="PF07238">
    <property type="entry name" value="PilZ"/>
    <property type="match status" value="1"/>
</dbReference>
<accession>A0A6M4B105</accession>
<feature type="domain" description="PilZ" evidence="1">
    <location>
        <begin position="12"/>
        <end position="100"/>
    </location>
</feature>
<name>A0A6M4B105_9SPHN</name>
<evidence type="ECO:0000313" key="3">
    <source>
        <dbReference type="Proteomes" id="UP000503018"/>
    </source>
</evidence>
<reference evidence="2 3" key="1">
    <citation type="submission" date="2020-01" db="EMBL/GenBank/DDBJ databases">
        <title>Sphingomonas sp. strain CSW-10.</title>
        <authorList>
            <person name="Chen W.-M."/>
        </authorList>
    </citation>
    <scope>NUCLEOTIDE SEQUENCE [LARGE SCALE GENOMIC DNA]</scope>
    <source>
        <strain evidence="2 3">CSW-10</strain>
    </source>
</reference>
<evidence type="ECO:0000259" key="1">
    <source>
        <dbReference type="Pfam" id="PF07238"/>
    </source>
</evidence>
<dbReference type="GO" id="GO:0035438">
    <property type="term" value="F:cyclic-di-GMP binding"/>
    <property type="evidence" value="ECO:0007669"/>
    <property type="project" value="InterPro"/>
</dbReference>